<reference evidence="2" key="1">
    <citation type="submission" date="2020-06" db="EMBL/GenBank/DDBJ databases">
        <title>Draft genome of Bugula neritina, a colonial animal packing powerful symbionts and potential medicines.</title>
        <authorList>
            <person name="Rayko M."/>
        </authorList>
    </citation>
    <scope>NUCLEOTIDE SEQUENCE [LARGE SCALE GENOMIC DNA]</scope>
    <source>
        <strain evidence="2">Kwan_BN1</strain>
    </source>
</reference>
<proteinExistence type="predicted"/>
<evidence type="ECO:0000259" key="1">
    <source>
        <dbReference type="Pfam" id="PF23726"/>
    </source>
</evidence>
<evidence type="ECO:0000313" key="3">
    <source>
        <dbReference type="Proteomes" id="UP000593567"/>
    </source>
</evidence>
<dbReference type="Gene3D" id="2.130.10.10">
    <property type="entry name" value="YVTN repeat-like/Quinoprotein amine dehydrogenase"/>
    <property type="match status" value="1"/>
</dbReference>
<dbReference type="InterPro" id="IPR058543">
    <property type="entry name" value="Beta-prop_RSE1/DDB1/CPSF1_2nd"/>
</dbReference>
<dbReference type="Proteomes" id="UP000593567">
    <property type="component" value="Unassembled WGS sequence"/>
</dbReference>
<keyword evidence="3" id="KW-1185">Reference proteome</keyword>
<dbReference type="InterPro" id="IPR050358">
    <property type="entry name" value="RSE1/DDB1/CFT1"/>
</dbReference>
<dbReference type="OrthoDB" id="6109at2759"/>
<dbReference type="InterPro" id="IPR015943">
    <property type="entry name" value="WD40/YVTN_repeat-like_dom_sf"/>
</dbReference>
<dbReference type="EMBL" id="VXIV02000725">
    <property type="protein sequence ID" value="KAF6036417.1"/>
    <property type="molecule type" value="Genomic_DNA"/>
</dbReference>
<gene>
    <name evidence="2" type="ORF">EB796_005261</name>
</gene>
<evidence type="ECO:0000313" key="2">
    <source>
        <dbReference type="EMBL" id="KAF6036417.1"/>
    </source>
</evidence>
<dbReference type="PANTHER" id="PTHR10644">
    <property type="entry name" value="DNA REPAIR/RNA PROCESSING CPSF FAMILY"/>
    <property type="match status" value="1"/>
</dbReference>
<name>A0A7J7KDQ6_BUGNE</name>
<feature type="domain" description="RSE1/DDB1/CPSF1 second beta-propeller" evidence="1">
    <location>
        <begin position="163"/>
        <end position="244"/>
    </location>
</feature>
<accession>A0A7J7KDQ6</accession>
<sequence length="258" mass="28762">MPLCDVNSLYSSAVVSNWRRLAIPGSRLGNSLLLKYQTTDSSETAAQTTQDVEEKKEQKLHSDQHQDWLAKDAAVLENELEELEVYGSSESAERKDEIPQYNFQVCDSLMNVAPCARISLGEPAFLSEELVPLCQMDLDLELVTTSGYGKNGALTFLQRTIRPQIVTTFQLPDIRNVWTVKGPLNSDTVDENQANCLDKDMESYLILGKDNSTMVLQTTDDISELDQSGFNTETRTVFAGNIGITTQCRSLLRAYVCC</sequence>
<organism evidence="2 3">
    <name type="scientific">Bugula neritina</name>
    <name type="common">Brown bryozoan</name>
    <name type="synonym">Sertularia neritina</name>
    <dbReference type="NCBI Taxonomy" id="10212"/>
    <lineage>
        <taxon>Eukaryota</taxon>
        <taxon>Metazoa</taxon>
        <taxon>Spiralia</taxon>
        <taxon>Lophotrochozoa</taxon>
        <taxon>Bryozoa</taxon>
        <taxon>Gymnolaemata</taxon>
        <taxon>Cheilostomatida</taxon>
        <taxon>Flustrina</taxon>
        <taxon>Buguloidea</taxon>
        <taxon>Bugulidae</taxon>
        <taxon>Bugula</taxon>
    </lineage>
</organism>
<protein>
    <submittedName>
        <fullName evidence="2">Cpsf160</fullName>
    </submittedName>
</protein>
<dbReference type="AlphaFoldDB" id="A0A7J7KDQ6"/>
<comment type="caution">
    <text evidence="2">The sequence shown here is derived from an EMBL/GenBank/DDBJ whole genome shotgun (WGS) entry which is preliminary data.</text>
</comment>
<dbReference type="Pfam" id="PF23726">
    <property type="entry name" value="Beta-prop_RSE1_2nd"/>
    <property type="match status" value="1"/>
</dbReference>